<sequence>MYKEGYGNIPNKDKIIDYLEKAYENNPGKWIAKAWRMGQIAEKMAEDLELDSDIAFACASLARLSDGYEEGFKGNICAYEILRADSYFFPARISLTRSFPIKDINYCVNDLNISVKEKEFIDNFLYKYPYTAYDYLIQYLDFLVGREDLSLDRLNDLDHPHSKEISSKIYDLDDYFTKKLEKPIETYMPKTKRYKFPYRLFPKDK</sequence>
<dbReference type="Proteomes" id="UP000005286">
    <property type="component" value="Unassembled WGS sequence"/>
</dbReference>
<accession>F0GVI4</accession>
<dbReference type="EMBL" id="AEXM01000016">
    <property type="protein sequence ID" value="EGC82188.1"/>
    <property type="molecule type" value="Genomic_DNA"/>
</dbReference>
<protein>
    <submittedName>
        <fullName evidence="1">Conserved domain protein</fullName>
    </submittedName>
</protein>
<evidence type="ECO:0000313" key="1">
    <source>
        <dbReference type="EMBL" id="EGC82188.1"/>
    </source>
</evidence>
<proteinExistence type="predicted"/>
<keyword evidence="2" id="KW-1185">Reference proteome</keyword>
<dbReference type="eggNOG" id="COG2206">
    <property type="taxonomic scope" value="Bacteria"/>
</dbReference>
<name>F0GVI4_9FIRM</name>
<dbReference type="STRING" id="879305.HMPREF9290_0817"/>
<organism evidence="1 2">
    <name type="scientific">Anaerococcus prevotii ACS-065-V-Col13</name>
    <dbReference type="NCBI Taxonomy" id="879305"/>
    <lineage>
        <taxon>Bacteria</taxon>
        <taxon>Bacillati</taxon>
        <taxon>Bacillota</taxon>
        <taxon>Tissierellia</taxon>
        <taxon>Tissierellales</taxon>
        <taxon>Peptoniphilaceae</taxon>
        <taxon>Anaerococcus</taxon>
    </lineage>
</organism>
<dbReference type="PATRIC" id="fig|879305.3.peg.814"/>
<gene>
    <name evidence="1" type="ORF">HMPREF9290_0817</name>
</gene>
<dbReference type="RefSeq" id="WP_004834781.1">
    <property type="nucleotide sequence ID" value="NZ_AEXM01000016.1"/>
</dbReference>
<evidence type="ECO:0000313" key="2">
    <source>
        <dbReference type="Proteomes" id="UP000005286"/>
    </source>
</evidence>
<dbReference type="AlphaFoldDB" id="F0GVI4"/>
<comment type="caution">
    <text evidence="1">The sequence shown here is derived from an EMBL/GenBank/DDBJ whole genome shotgun (WGS) entry which is preliminary data.</text>
</comment>
<reference evidence="1 2" key="1">
    <citation type="submission" date="2011-01" db="EMBL/GenBank/DDBJ databases">
        <authorList>
            <person name="Durkin A.S."/>
            <person name="Madupu R."/>
            <person name="Torralba M."/>
            <person name="Gillis M."/>
            <person name="Methe B."/>
            <person name="Sutton G."/>
            <person name="Nelson K.E."/>
        </authorList>
    </citation>
    <scope>NUCLEOTIDE SEQUENCE [LARGE SCALE GENOMIC DNA]</scope>
    <source>
        <strain evidence="1 2">ACS-065-V-Col13</strain>
    </source>
</reference>